<dbReference type="InterPro" id="IPR045524">
    <property type="entry name" value="DUF6473"/>
</dbReference>
<dbReference type="EMBL" id="LAXJ01000015">
    <property type="protein sequence ID" value="KRS11968.1"/>
    <property type="molecule type" value="Genomic_DNA"/>
</dbReference>
<reference evidence="2 3" key="1">
    <citation type="submission" date="2015-04" db="EMBL/GenBank/DDBJ databases">
        <title>The draft genome sequence of Roseovarius sp.R12b.</title>
        <authorList>
            <person name="Li G."/>
            <person name="Lai Q."/>
            <person name="Shao Z."/>
            <person name="Yan P."/>
        </authorList>
    </citation>
    <scope>NUCLEOTIDE SEQUENCE [LARGE SCALE GENOMIC DNA]</scope>
    <source>
        <strain evidence="2 3">R12B</strain>
    </source>
</reference>
<dbReference type="PATRIC" id="fig|1641875.4.peg.525"/>
<organism evidence="2 3">
    <name type="scientific">Roseovarius atlanticus</name>
    <dbReference type="NCBI Taxonomy" id="1641875"/>
    <lineage>
        <taxon>Bacteria</taxon>
        <taxon>Pseudomonadati</taxon>
        <taxon>Pseudomonadota</taxon>
        <taxon>Alphaproteobacteria</taxon>
        <taxon>Rhodobacterales</taxon>
        <taxon>Roseobacteraceae</taxon>
        <taxon>Roseovarius</taxon>
    </lineage>
</organism>
<dbReference type="STRING" id="1641875.XM53_13645"/>
<comment type="caution">
    <text evidence="2">The sequence shown here is derived from an EMBL/GenBank/DDBJ whole genome shotgun (WGS) entry which is preliminary data.</text>
</comment>
<name>A0A0T5NT46_9RHOB</name>
<accession>A0A0T5NT46</accession>
<evidence type="ECO:0000259" key="1">
    <source>
        <dbReference type="Pfam" id="PF20078"/>
    </source>
</evidence>
<dbReference type="RefSeq" id="WP_057794234.1">
    <property type="nucleotide sequence ID" value="NZ_LAXJ01000015.1"/>
</dbReference>
<dbReference type="Pfam" id="PF20078">
    <property type="entry name" value="DUF6473"/>
    <property type="match status" value="1"/>
</dbReference>
<dbReference type="Proteomes" id="UP000051295">
    <property type="component" value="Unassembled WGS sequence"/>
</dbReference>
<proteinExistence type="predicted"/>
<evidence type="ECO:0000313" key="2">
    <source>
        <dbReference type="EMBL" id="KRS11968.1"/>
    </source>
</evidence>
<sequence>MSFHGKGRWKAAPEACRYGASKLAFRGPKRSLTNEYVAFLGGTETYGKFVSRPFAQGIEAATGVACVNLGQPNAGIDVMLGDPGLTRIASGAAAVVLQVPCAANLSNPFYKVHSRRNDRFLRAEAPLRALFPEVDFTEFSFTRHMLMHLHTVSAERFDDVRQGLKQAWSDGMRRLIAEIRAPVILLWCSERDLDRDDDRVEARCEPVLVGREMVVALQRHAVAFVEAGKVARDGQGVGFHPPYAAGGERDAPRDLPGQAAHDAVAEALIPVLAGVLDP</sequence>
<dbReference type="AlphaFoldDB" id="A0A0T5NT46"/>
<protein>
    <recommendedName>
        <fullName evidence="1">DUF6473 domain-containing protein</fullName>
    </recommendedName>
</protein>
<gene>
    <name evidence="2" type="ORF">XM53_13645</name>
</gene>
<evidence type="ECO:0000313" key="3">
    <source>
        <dbReference type="Proteomes" id="UP000051295"/>
    </source>
</evidence>
<keyword evidence="3" id="KW-1185">Reference proteome</keyword>
<feature type="domain" description="DUF6473" evidence="1">
    <location>
        <begin position="1"/>
        <end position="274"/>
    </location>
</feature>